<evidence type="ECO:0000313" key="8">
    <source>
        <dbReference type="Proteomes" id="UP000184088"/>
    </source>
</evidence>
<dbReference type="AlphaFoldDB" id="A0A1M5CTH7"/>
<keyword evidence="3" id="KW-0238">DNA-binding</keyword>
<dbReference type="Pfam" id="PF21715">
    <property type="entry name" value="CggR_N"/>
    <property type="match status" value="1"/>
</dbReference>
<dbReference type="RefSeq" id="WP_073345255.1">
    <property type="nucleotide sequence ID" value="NZ_FQVH01000030.1"/>
</dbReference>
<dbReference type="Pfam" id="PF04198">
    <property type="entry name" value="Sugar-bind"/>
    <property type="match status" value="1"/>
</dbReference>
<dbReference type="InterPro" id="IPR051054">
    <property type="entry name" value="SorC_transcr_regulators"/>
</dbReference>
<dbReference type="GO" id="GO:0030246">
    <property type="term" value="F:carbohydrate binding"/>
    <property type="evidence" value="ECO:0007669"/>
    <property type="project" value="InterPro"/>
</dbReference>
<dbReference type="SUPFAM" id="SSF100950">
    <property type="entry name" value="NagB/RpiA/CoA transferase-like"/>
    <property type="match status" value="1"/>
</dbReference>
<evidence type="ECO:0000256" key="3">
    <source>
        <dbReference type="ARBA" id="ARBA00023125"/>
    </source>
</evidence>
<dbReference type="Gene3D" id="3.40.50.1360">
    <property type="match status" value="1"/>
</dbReference>
<evidence type="ECO:0000256" key="1">
    <source>
        <dbReference type="ARBA" id="ARBA00010466"/>
    </source>
</evidence>
<keyword evidence="4" id="KW-0804">Transcription</keyword>
<dbReference type="OrthoDB" id="9793820at2"/>
<feature type="domain" description="Sugar-binding" evidence="5">
    <location>
        <begin position="90"/>
        <end position="337"/>
    </location>
</feature>
<keyword evidence="2" id="KW-0805">Transcription regulation</keyword>
<dbReference type="Gene3D" id="1.10.10.10">
    <property type="entry name" value="Winged helix-like DNA-binding domain superfamily/Winged helix DNA-binding domain"/>
    <property type="match status" value="1"/>
</dbReference>
<dbReference type="InterPro" id="IPR036388">
    <property type="entry name" value="WH-like_DNA-bd_sf"/>
</dbReference>
<dbReference type="EMBL" id="FQVH01000030">
    <property type="protein sequence ID" value="SHF58031.1"/>
    <property type="molecule type" value="Genomic_DNA"/>
</dbReference>
<dbReference type="InterPro" id="IPR048715">
    <property type="entry name" value="CggR_N"/>
</dbReference>
<evidence type="ECO:0000259" key="5">
    <source>
        <dbReference type="Pfam" id="PF04198"/>
    </source>
</evidence>
<dbReference type="PANTHER" id="PTHR34294:SF5">
    <property type="entry name" value="CENTRAL GLYCOLYTIC GENES REGULATOR"/>
    <property type="match status" value="1"/>
</dbReference>
<dbReference type="Proteomes" id="UP000184088">
    <property type="component" value="Unassembled WGS sequence"/>
</dbReference>
<comment type="similarity">
    <text evidence="1">Belongs to the SorC transcriptional regulatory family.</text>
</comment>
<dbReference type="STRING" id="1121256.SAMN02746089_02194"/>
<name>A0A1M5CTH7_9THEO</name>
<keyword evidence="8" id="KW-1185">Reference proteome</keyword>
<dbReference type="InterPro" id="IPR036390">
    <property type="entry name" value="WH_DNA-bd_sf"/>
</dbReference>
<reference evidence="7 8" key="1">
    <citation type="submission" date="2016-11" db="EMBL/GenBank/DDBJ databases">
        <authorList>
            <person name="Jaros S."/>
            <person name="Januszkiewicz K."/>
            <person name="Wedrychowicz H."/>
        </authorList>
    </citation>
    <scope>NUCLEOTIDE SEQUENCE [LARGE SCALE GENOMIC DNA]</scope>
    <source>
        <strain evidence="7 8">DSM 17918</strain>
    </source>
</reference>
<gene>
    <name evidence="7" type="ORF">SAMN02746089_02194</name>
</gene>
<proteinExistence type="inferred from homology"/>
<organism evidence="7 8">
    <name type="scientific">Caldanaerobius fijiensis DSM 17918</name>
    <dbReference type="NCBI Taxonomy" id="1121256"/>
    <lineage>
        <taxon>Bacteria</taxon>
        <taxon>Bacillati</taxon>
        <taxon>Bacillota</taxon>
        <taxon>Clostridia</taxon>
        <taxon>Thermoanaerobacterales</taxon>
        <taxon>Thermoanaerobacteraceae</taxon>
        <taxon>Caldanaerobius</taxon>
    </lineage>
</organism>
<feature type="domain" description="CggR N-terminal DNA binding" evidence="6">
    <location>
        <begin position="19"/>
        <end position="88"/>
    </location>
</feature>
<evidence type="ECO:0000256" key="2">
    <source>
        <dbReference type="ARBA" id="ARBA00023015"/>
    </source>
</evidence>
<evidence type="ECO:0000259" key="6">
    <source>
        <dbReference type="Pfam" id="PF21715"/>
    </source>
</evidence>
<dbReference type="InterPro" id="IPR037171">
    <property type="entry name" value="NagB/RpiA_transferase-like"/>
</dbReference>
<dbReference type="InterPro" id="IPR007324">
    <property type="entry name" value="Sugar-bd_dom_put"/>
</dbReference>
<dbReference type="SUPFAM" id="SSF46785">
    <property type="entry name" value="Winged helix' DNA-binding domain"/>
    <property type="match status" value="1"/>
</dbReference>
<dbReference type="PANTHER" id="PTHR34294">
    <property type="entry name" value="TRANSCRIPTIONAL REGULATOR-RELATED"/>
    <property type="match status" value="1"/>
</dbReference>
<sequence>MNDIITIQKKIVPELVELLGKRYSILKCIYYNQPVGRRMLSDLLKIGERTIRTEVYLLKEQGLIDVNPQGMSVTAEGESLLEGLKDFIHELKGLNEIENVLKRQLNLKDVVVTPGNIDEDYIFIKDLGKAAAEFLKKNLRDDLIIAITGGSTVAELANAIESTARYNNITVVPARGGFGRDVEKQANTIAANLAKKLHGNYKLLHIPDNIGKSALDSMLNEPDIKNVIDIIKKADILIYGIGRADEMVKRRNLSDEEISQILNKGAVAEAFGYYFDRNGDIVYVTTSVCLTIQDIEHIPCVMAMAGGSRKAEAILATCKAGHLDVLITDEGAANKMMELLEVKHLNGV</sequence>
<evidence type="ECO:0000313" key="7">
    <source>
        <dbReference type="EMBL" id="SHF58031.1"/>
    </source>
</evidence>
<evidence type="ECO:0000256" key="4">
    <source>
        <dbReference type="ARBA" id="ARBA00023163"/>
    </source>
</evidence>
<dbReference type="GO" id="GO:0003677">
    <property type="term" value="F:DNA binding"/>
    <property type="evidence" value="ECO:0007669"/>
    <property type="project" value="UniProtKB-KW"/>
</dbReference>
<accession>A0A1M5CTH7</accession>
<protein>
    <submittedName>
        <fullName evidence="7">Central glycolytic genes regulator</fullName>
    </submittedName>
</protein>